<sequence>MRSIYLLNKLVTYMKLYRQSILFTSLIYLTLKTMSFGQEIHSEWIDVRGMSNQQIETLMGDEINGLKTYAPEVLEKAMTEMTEENDERKIKFNNTKINLRSGLNIAIDKKNDLSIEVNDLNDDLNLRSSELGALEQKIINTDSSSNMSTQLIAAEKSRVEDELTKIPFYEVMIARVKDFPEDDNGEDYDEKMGYE</sequence>
<reference evidence="1" key="1">
    <citation type="submission" date="2018-05" db="EMBL/GenBank/DDBJ databases">
        <authorList>
            <person name="Lanie J.A."/>
            <person name="Ng W.-L."/>
            <person name="Kazmierczak K.M."/>
            <person name="Andrzejewski T.M."/>
            <person name="Davidsen T.M."/>
            <person name="Wayne K.J."/>
            <person name="Tettelin H."/>
            <person name="Glass J.I."/>
            <person name="Rusch D."/>
            <person name="Podicherti R."/>
            <person name="Tsui H.-C.T."/>
            <person name="Winkler M.E."/>
        </authorList>
    </citation>
    <scope>NUCLEOTIDE SEQUENCE</scope>
</reference>
<gene>
    <name evidence="1" type="ORF">METZ01_LOCUS228749</name>
</gene>
<dbReference type="EMBL" id="UINC01056175">
    <property type="protein sequence ID" value="SVB75895.1"/>
    <property type="molecule type" value="Genomic_DNA"/>
</dbReference>
<proteinExistence type="predicted"/>
<accession>A0A382GM84</accession>
<evidence type="ECO:0000313" key="1">
    <source>
        <dbReference type="EMBL" id="SVB75895.1"/>
    </source>
</evidence>
<feature type="non-terminal residue" evidence="1">
    <location>
        <position position="195"/>
    </location>
</feature>
<organism evidence="1">
    <name type="scientific">marine metagenome</name>
    <dbReference type="NCBI Taxonomy" id="408172"/>
    <lineage>
        <taxon>unclassified sequences</taxon>
        <taxon>metagenomes</taxon>
        <taxon>ecological metagenomes</taxon>
    </lineage>
</organism>
<dbReference type="AlphaFoldDB" id="A0A382GM84"/>
<name>A0A382GM84_9ZZZZ</name>
<protein>
    <submittedName>
        <fullName evidence="1">Uncharacterized protein</fullName>
    </submittedName>
</protein>